<keyword evidence="3" id="KW-1185">Reference proteome</keyword>
<protein>
    <recommendedName>
        <fullName evidence="4">Splicing factor 3B subunit 1-like</fullName>
    </recommendedName>
</protein>
<proteinExistence type="predicted"/>
<organism evidence="2 3">
    <name type="scientific">Dorcoceras hygrometricum</name>
    <dbReference type="NCBI Taxonomy" id="472368"/>
    <lineage>
        <taxon>Eukaryota</taxon>
        <taxon>Viridiplantae</taxon>
        <taxon>Streptophyta</taxon>
        <taxon>Embryophyta</taxon>
        <taxon>Tracheophyta</taxon>
        <taxon>Spermatophyta</taxon>
        <taxon>Magnoliopsida</taxon>
        <taxon>eudicotyledons</taxon>
        <taxon>Gunneridae</taxon>
        <taxon>Pentapetalae</taxon>
        <taxon>asterids</taxon>
        <taxon>lamiids</taxon>
        <taxon>Lamiales</taxon>
        <taxon>Gesneriaceae</taxon>
        <taxon>Didymocarpoideae</taxon>
        <taxon>Trichosporeae</taxon>
        <taxon>Loxocarpinae</taxon>
        <taxon>Dorcoceras</taxon>
    </lineage>
</organism>
<evidence type="ECO:0000256" key="1">
    <source>
        <dbReference type="SAM" id="MobiDB-lite"/>
    </source>
</evidence>
<dbReference type="EMBL" id="KQ995687">
    <property type="protein sequence ID" value="KZV46241.1"/>
    <property type="molecule type" value="Genomic_DNA"/>
</dbReference>
<dbReference type="AlphaFoldDB" id="A0A2Z7CGQ4"/>
<reference evidence="2 3" key="1">
    <citation type="journal article" date="2015" name="Proc. Natl. Acad. Sci. U.S.A.">
        <title>The resurrection genome of Boea hygrometrica: A blueprint for survival of dehydration.</title>
        <authorList>
            <person name="Xiao L."/>
            <person name="Yang G."/>
            <person name="Zhang L."/>
            <person name="Yang X."/>
            <person name="Zhao S."/>
            <person name="Ji Z."/>
            <person name="Zhou Q."/>
            <person name="Hu M."/>
            <person name="Wang Y."/>
            <person name="Chen M."/>
            <person name="Xu Y."/>
            <person name="Jin H."/>
            <person name="Xiao X."/>
            <person name="Hu G."/>
            <person name="Bao F."/>
            <person name="Hu Y."/>
            <person name="Wan P."/>
            <person name="Li L."/>
            <person name="Deng X."/>
            <person name="Kuang T."/>
            <person name="Xiang C."/>
            <person name="Zhu J.K."/>
            <person name="Oliver M.J."/>
            <person name="He Y."/>
        </authorList>
    </citation>
    <scope>NUCLEOTIDE SEQUENCE [LARGE SCALE GENOMIC DNA]</scope>
    <source>
        <strain evidence="3">cv. XS01</strain>
    </source>
</reference>
<evidence type="ECO:0008006" key="4">
    <source>
        <dbReference type="Google" id="ProtNLM"/>
    </source>
</evidence>
<dbReference type="Proteomes" id="UP000250235">
    <property type="component" value="Unassembled WGS sequence"/>
</dbReference>
<name>A0A2Z7CGQ4_9LAMI</name>
<accession>A0A2Z7CGQ4</accession>
<feature type="region of interest" description="Disordered" evidence="1">
    <location>
        <begin position="16"/>
        <end position="42"/>
    </location>
</feature>
<evidence type="ECO:0000313" key="2">
    <source>
        <dbReference type="EMBL" id="KZV46241.1"/>
    </source>
</evidence>
<evidence type="ECO:0000313" key="3">
    <source>
        <dbReference type="Proteomes" id="UP000250235"/>
    </source>
</evidence>
<gene>
    <name evidence="2" type="ORF">F511_08684</name>
</gene>
<feature type="compositionally biased region" description="Basic residues" evidence="1">
    <location>
        <begin position="23"/>
        <end position="36"/>
    </location>
</feature>
<sequence>MSYSFSRLATPDLFHEQISHNNAKSKRRRSAPKRKTLEKIPIQSDEPEVAKVAIVKKKYVSKKRSVSTAVKDTAEVQRETAAPAVKKKSTTIGKASTLEKDLTLVVVAQEAVPIQAVEPISIVPAERPHAKERKAPKRKLRLSTGSDDEIVEKESAVETVVAKQKGTTSVDDVDTIIEQVIAETAQMEIDVVKPDFSESVAMGTDLKDMEEDSVKYRDTDVQLVESATGKEIDPKPVEDLRQLPLDEESLSIDLLKRITGDMMLPSVFAAEPAKIKFSNGISITGVANGDWFKENLPKIAIADKGKAPLVKPDTIKGHPAREMFHLICDDIEFLVQLREKVIDEVAAFISSFSLRCLAVLKSLNGIAANEEQVLTWGEIYSVQVALQRRLYIVAKYRELLLRKFLESHRANFSFGQPWSAMALQIIELLSTAHSTAVKDLLT</sequence>